<dbReference type="InterPro" id="IPR012338">
    <property type="entry name" value="Beta-lactam/transpept-like"/>
</dbReference>
<dbReference type="PANTHER" id="PTHR43283">
    <property type="entry name" value="BETA-LACTAMASE-RELATED"/>
    <property type="match status" value="1"/>
</dbReference>
<dbReference type="AlphaFoldDB" id="R4Z4J3"/>
<dbReference type="eggNOG" id="COG1680">
    <property type="taxonomic scope" value="Bacteria"/>
</dbReference>
<accession>R4Z4J3</accession>
<evidence type="ECO:0000313" key="2">
    <source>
        <dbReference type="EMBL" id="CCM64221.1"/>
    </source>
</evidence>
<dbReference type="SUPFAM" id="SSF56601">
    <property type="entry name" value="beta-lactamase/transpeptidase-like"/>
    <property type="match status" value="1"/>
</dbReference>
<name>R4Z4J3_9ACTN</name>
<organism evidence="2 3">
    <name type="scientific">Candidatus Neomicrothrix parvicella RN1</name>
    <dbReference type="NCBI Taxonomy" id="1229780"/>
    <lineage>
        <taxon>Bacteria</taxon>
        <taxon>Bacillati</taxon>
        <taxon>Actinomycetota</taxon>
        <taxon>Acidimicrobiia</taxon>
        <taxon>Acidimicrobiales</taxon>
        <taxon>Microthrixaceae</taxon>
        <taxon>Candidatus Neomicrothrix</taxon>
    </lineage>
</organism>
<protein>
    <submittedName>
        <fullName evidence="2">Beta-lactamase family protein</fullName>
    </submittedName>
</protein>
<evidence type="ECO:0000313" key="3">
    <source>
        <dbReference type="Proteomes" id="UP000018291"/>
    </source>
</evidence>
<dbReference type="EMBL" id="CANL01000029">
    <property type="protein sequence ID" value="CCM64221.1"/>
    <property type="molecule type" value="Genomic_DNA"/>
</dbReference>
<proteinExistence type="predicted"/>
<dbReference type="Proteomes" id="UP000018291">
    <property type="component" value="Unassembled WGS sequence"/>
</dbReference>
<evidence type="ECO:0000259" key="1">
    <source>
        <dbReference type="Pfam" id="PF00144"/>
    </source>
</evidence>
<dbReference type="HOGENOM" id="CLU_020027_11_2_11"/>
<reference evidence="2 3" key="1">
    <citation type="journal article" date="2013" name="ISME J.">
        <title>Metabolic model for the filamentous 'Candidatus Microthrix parvicella' based on genomic and metagenomic analyses.</title>
        <authorList>
            <person name="Jon McIlroy S."/>
            <person name="Kristiansen R."/>
            <person name="Albertsen M."/>
            <person name="Michael Karst S."/>
            <person name="Rossetti S."/>
            <person name="Lund Nielsen J."/>
            <person name="Tandoi V."/>
            <person name="James Seviour R."/>
            <person name="Nielsen P.H."/>
        </authorList>
    </citation>
    <scope>NUCLEOTIDE SEQUENCE [LARGE SCALE GENOMIC DNA]</scope>
    <source>
        <strain evidence="2 3">RN1</strain>
    </source>
</reference>
<gene>
    <name evidence="2" type="ORF">BN381_350081</name>
</gene>
<feature type="domain" description="Beta-lactamase-related" evidence="1">
    <location>
        <begin position="32"/>
        <end position="398"/>
    </location>
</feature>
<dbReference type="Pfam" id="PF00144">
    <property type="entry name" value="Beta-lactamase"/>
    <property type="match status" value="1"/>
</dbReference>
<keyword evidence="3" id="KW-1185">Reference proteome</keyword>
<dbReference type="Gene3D" id="3.40.710.10">
    <property type="entry name" value="DD-peptidase/beta-lactamase superfamily"/>
    <property type="match status" value="1"/>
</dbReference>
<dbReference type="InterPro" id="IPR050789">
    <property type="entry name" value="Diverse_Enzym_Activities"/>
</dbReference>
<comment type="caution">
    <text evidence="2">The sequence shown here is derived from an EMBL/GenBank/DDBJ whole genome shotgun (WGS) entry which is preliminary data.</text>
</comment>
<dbReference type="RefSeq" id="WP_012227968.1">
    <property type="nucleotide sequence ID" value="NZ_HG422565.1"/>
</dbReference>
<dbReference type="PANTHER" id="PTHR43283:SF3">
    <property type="entry name" value="BETA-LACTAMASE FAMILY PROTEIN (AFU_ORTHOLOGUE AFUA_5G07500)"/>
    <property type="match status" value="1"/>
</dbReference>
<dbReference type="STRING" id="1229780.BN381_350081"/>
<dbReference type="InterPro" id="IPR001466">
    <property type="entry name" value="Beta-lactam-related"/>
</dbReference>
<sequence length="420" mass="45895">MMLPEREAPVLDVRELADPAGVGMDAERLGRIDTLFRRYVDDGRLPGWTLAVTRRGRLVHRSNYGFADPEDGRQVNDDTVFRIYSMTKPITSLAAMMLYEEGCFELNDPVAAYLPEFADTRVWKGGSTTGPETEPITEPLRIWHLLTHTSGLTYGFQRSHPTDALYRDAGYDLGGPKGVTLAEAVATWASLPLRFQPGTAWCYSVSTDVLGRLVEVLSGRSLDAFFAERILGPMGMVDTAFGLPEGQRHRLAALHVPDPATKKAVRFDELGPVSRSVPTFLSGGGGLVSTTDDYLRFCDVLLRRGERDGVRLLSPRTVDFMTCNHLPGGADLLGFARSMYAETPFAGVGFGLGFSVVTDPVRHKVLGSQGTFAWGGAASTGFFVNPVEEITAVFMTQLIPSGTWPLRSQLTQLVTQAIVD</sequence>